<dbReference type="Gene3D" id="2.40.70.10">
    <property type="entry name" value="Acid Proteases"/>
    <property type="match status" value="2"/>
</dbReference>
<keyword evidence="3" id="KW-0064">Aspartyl protease</keyword>
<feature type="domain" description="Peptidase A1" evidence="6">
    <location>
        <begin position="46"/>
        <end position="270"/>
    </location>
</feature>
<feature type="disulfide bond" evidence="5">
    <location>
        <begin position="77"/>
        <end position="84"/>
    </location>
</feature>
<evidence type="ECO:0000256" key="2">
    <source>
        <dbReference type="ARBA" id="ARBA00022670"/>
    </source>
</evidence>
<evidence type="ECO:0000256" key="1">
    <source>
        <dbReference type="ARBA" id="ARBA00007447"/>
    </source>
</evidence>
<proteinExistence type="inferred from homology"/>
<dbReference type="PANTHER" id="PTHR47966">
    <property type="entry name" value="BETA-SITE APP-CLEAVING ENZYME, ISOFORM A-RELATED"/>
    <property type="match status" value="1"/>
</dbReference>
<dbReference type="FunFam" id="2.40.70.10:FF:000115">
    <property type="entry name" value="Lysosomal aspartic protease"/>
    <property type="match status" value="1"/>
</dbReference>
<dbReference type="GO" id="GO:0006508">
    <property type="term" value="P:proteolysis"/>
    <property type="evidence" value="ECO:0007669"/>
    <property type="project" value="UniProtKB-KW"/>
</dbReference>
<keyword evidence="8" id="KW-1185">Reference proteome</keyword>
<dbReference type="PANTHER" id="PTHR47966:SF51">
    <property type="entry name" value="BETA-SITE APP-CLEAVING ENZYME, ISOFORM A-RELATED"/>
    <property type="match status" value="1"/>
</dbReference>
<dbReference type="InterPro" id="IPR001461">
    <property type="entry name" value="Aspartic_peptidase_A1"/>
</dbReference>
<name>A0A151J5M5_9HYME</name>
<dbReference type="EMBL" id="KQ979970">
    <property type="protein sequence ID" value="KYN18392.1"/>
    <property type="molecule type" value="Genomic_DNA"/>
</dbReference>
<evidence type="ECO:0000259" key="6">
    <source>
        <dbReference type="PROSITE" id="PS51767"/>
    </source>
</evidence>
<dbReference type="AlphaFoldDB" id="A0A151J5M5"/>
<organism evidence="7 8">
    <name type="scientific">Trachymyrmex cornetzi</name>
    <dbReference type="NCBI Taxonomy" id="471704"/>
    <lineage>
        <taxon>Eukaryota</taxon>
        <taxon>Metazoa</taxon>
        <taxon>Ecdysozoa</taxon>
        <taxon>Arthropoda</taxon>
        <taxon>Hexapoda</taxon>
        <taxon>Insecta</taxon>
        <taxon>Pterygota</taxon>
        <taxon>Neoptera</taxon>
        <taxon>Endopterygota</taxon>
        <taxon>Hymenoptera</taxon>
        <taxon>Apocrita</taxon>
        <taxon>Aculeata</taxon>
        <taxon>Formicoidea</taxon>
        <taxon>Formicidae</taxon>
        <taxon>Myrmicinae</taxon>
        <taxon>Trachymyrmex</taxon>
    </lineage>
</organism>
<dbReference type="SUPFAM" id="SSF50630">
    <property type="entry name" value="Acid proteases"/>
    <property type="match status" value="1"/>
</dbReference>
<dbReference type="InterPro" id="IPR033121">
    <property type="entry name" value="PEPTIDASE_A1"/>
</dbReference>
<reference evidence="7 8" key="1">
    <citation type="submission" date="2015-09" db="EMBL/GenBank/DDBJ databases">
        <title>Trachymyrmex cornetzi WGS genome.</title>
        <authorList>
            <person name="Nygaard S."/>
            <person name="Hu H."/>
            <person name="Boomsma J."/>
            <person name="Zhang G."/>
        </authorList>
    </citation>
    <scope>NUCLEOTIDE SEQUENCE [LARGE SCALE GENOMIC DNA]</scope>
    <source>
        <strain evidence="7">Tcor2-1</strain>
        <tissue evidence="7">Whole body</tissue>
    </source>
</reference>
<keyword evidence="2" id="KW-0645">Protease</keyword>
<gene>
    <name evidence="7" type="ORF">ALC57_09267</name>
</gene>
<keyword evidence="5" id="KW-1015">Disulfide bond</keyword>
<dbReference type="InterPro" id="IPR021109">
    <property type="entry name" value="Peptidase_aspartic_dom_sf"/>
</dbReference>
<comment type="similarity">
    <text evidence="1">Belongs to the peptidase A1 family.</text>
</comment>
<dbReference type="PRINTS" id="PR00792">
    <property type="entry name" value="PEPSIN"/>
</dbReference>
<evidence type="ECO:0000256" key="5">
    <source>
        <dbReference type="PIRSR" id="PIRSR601461-2"/>
    </source>
</evidence>
<evidence type="ECO:0000313" key="8">
    <source>
        <dbReference type="Proteomes" id="UP000078492"/>
    </source>
</evidence>
<protein>
    <submittedName>
        <fullName evidence="7">Cathepsin D</fullName>
    </submittedName>
</protein>
<dbReference type="Pfam" id="PF00026">
    <property type="entry name" value="Asp"/>
    <property type="match status" value="1"/>
</dbReference>
<evidence type="ECO:0000313" key="7">
    <source>
        <dbReference type="EMBL" id="KYN18392.1"/>
    </source>
</evidence>
<dbReference type="GO" id="GO:0004190">
    <property type="term" value="F:aspartic-type endopeptidase activity"/>
    <property type="evidence" value="ECO:0007669"/>
    <property type="project" value="UniProtKB-KW"/>
</dbReference>
<evidence type="ECO:0000256" key="4">
    <source>
        <dbReference type="ARBA" id="ARBA00022801"/>
    </source>
</evidence>
<dbReference type="PROSITE" id="PS51767">
    <property type="entry name" value="PEPTIDASE_A1"/>
    <property type="match status" value="1"/>
</dbReference>
<sequence length="270" mass="30556">MDFFCVASSIPLYGTNSSRIIHSNAHRINLDDNTNSPLLNLYDKQYYGIISVGTPPQKFTIHFDTGVSDIFVPPINCYDYHITCSLHRKYNSNKSHTHIEVGTNITLSYVIGKLSIAGVSVQNQTFTEAIILNPKFAFLAYDGIIGMGYPKMSEKRMPPVFTSMIEQGLVSVPIFSFYLNRNDYYSELTLGGSNPNYRNTEFTYVNVTKKGYWQWIRHHITFCEDGCEAIAHTGFPGLSGPRIEIQFINNELDTLLLIGIDHGRDMIVSR</sequence>
<keyword evidence="4" id="KW-0378">Hydrolase</keyword>
<evidence type="ECO:0000256" key="3">
    <source>
        <dbReference type="ARBA" id="ARBA00022750"/>
    </source>
</evidence>
<dbReference type="Proteomes" id="UP000078492">
    <property type="component" value="Unassembled WGS sequence"/>
</dbReference>
<accession>A0A151J5M5</accession>
<dbReference type="STRING" id="471704.A0A151J5M5"/>